<keyword evidence="1" id="KW-0732">Signal</keyword>
<comment type="caution">
    <text evidence="3">The sequence shown here is derived from an EMBL/GenBank/DDBJ whole genome shotgun (WGS) entry which is preliminary data.</text>
</comment>
<evidence type="ECO:0000256" key="1">
    <source>
        <dbReference type="SAM" id="SignalP"/>
    </source>
</evidence>
<sequence>MTKSIIFLFFLFLTLSSCSKNTDDEQLTPPTTMYFPPNNSTTWQTQSAASLGWNQNALQPLKDFLVQKNTKSFMILVNGRIVMETYFTGHTSSTTWEWNSAGKTLVAATTGIAQQEEFLNINNPVSSYLGTSWTNMPLEKENLITVKNLLSMTSGIDDSKQLVVKSNLNYVADAGTRWAYGNVFQRLINITSAASNQNFETYFNAKLKDKIGMDGFWNFGVIFSIYHSTTRSMARFGLLALNNGKWNDEQILNESFFKECVSSSQNINPSYGYLWWLNGKTSFMIPSEQTVFQGSLVPNAPQDMYAAMGANDQRIYVIPSKKMVVIRMGNASNIANPNFAVSGFDDALWEKINAVID</sequence>
<dbReference type="SUPFAM" id="SSF56601">
    <property type="entry name" value="beta-lactamase/transpeptidase-like"/>
    <property type="match status" value="1"/>
</dbReference>
<keyword evidence="3" id="KW-0378">Hydrolase</keyword>
<dbReference type="OrthoDB" id="1185352at2"/>
<feature type="chain" id="PRO_5015714789" evidence="1">
    <location>
        <begin position="20"/>
        <end position="357"/>
    </location>
</feature>
<dbReference type="PANTHER" id="PTHR43283:SF7">
    <property type="entry name" value="BETA-LACTAMASE-RELATED DOMAIN-CONTAINING PROTEIN"/>
    <property type="match status" value="1"/>
</dbReference>
<dbReference type="EMBL" id="MSCL01000001">
    <property type="protein sequence ID" value="PQJ74437.1"/>
    <property type="molecule type" value="Genomic_DNA"/>
</dbReference>
<dbReference type="PANTHER" id="PTHR43283">
    <property type="entry name" value="BETA-LACTAMASE-RELATED"/>
    <property type="match status" value="1"/>
</dbReference>
<dbReference type="PROSITE" id="PS51257">
    <property type="entry name" value="PROKAR_LIPOPROTEIN"/>
    <property type="match status" value="1"/>
</dbReference>
<evidence type="ECO:0000313" key="4">
    <source>
        <dbReference type="Proteomes" id="UP000237608"/>
    </source>
</evidence>
<dbReference type="Gene3D" id="3.40.710.10">
    <property type="entry name" value="DD-peptidase/beta-lactamase superfamily"/>
    <property type="match status" value="1"/>
</dbReference>
<name>A0A2S7WA17_9FLAO</name>
<organism evidence="3 4">
    <name type="scientific">Polaribacter gangjinensis</name>
    <dbReference type="NCBI Taxonomy" id="574710"/>
    <lineage>
        <taxon>Bacteria</taxon>
        <taxon>Pseudomonadati</taxon>
        <taxon>Bacteroidota</taxon>
        <taxon>Flavobacteriia</taxon>
        <taxon>Flavobacteriales</taxon>
        <taxon>Flavobacteriaceae</taxon>
    </lineage>
</organism>
<dbReference type="Pfam" id="PF00144">
    <property type="entry name" value="Beta-lactamase"/>
    <property type="match status" value="1"/>
</dbReference>
<feature type="signal peptide" evidence="1">
    <location>
        <begin position="1"/>
        <end position="19"/>
    </location>
</feature>
<feature type="domain" description="Beta-lactamase-related" evidence="2">
    <location>
        <begin position="72"/>
        <end position="331"/>
    </location>
</feature>
<protein>
    <submittedName>
        <fullName evidence="3">Serine hydrolase</fullName>
    </submittedName>
</protein>
<dbReference type="RefSeq" id="WP_105045586.1">
    <property type="nucleotide sequence ID" value="NZ_CP150662.1"/>
</dbReference>
<dbReference type="GO" id="GO:0016787">
    <property type="term" value="F:hydrolase activity"/>
    <property type="evidence" value="ECO:0007669"/>
    <property type="project" value="UniProtKB-KW"/>
</dbReference>
<dbReference type="InterPro" id="IPR001466">
    <property type="entry name" value="Beta-lactam-related"/>
</dbReference>
<gene>
    <name evidence="3" type="ORF">BTO13_03755</name>
</gene>
<keyword evidence="4" id="KW-1185">Reference proteome</keyword>
<dbReference type="InterPro" id="IPR012338">
    <property type="entry name" value="Beta-lactam/transpept-like"/>
</dbReference>
<proteinExistence type="predicted"/>
<evidence type="ECO:0000313" key="3">
    <source>
        <dbReference type="EMBL" id="PQJ74437.1"/>
    </source>
</evidence>
<evidence type="ECO:0000259" key="2">
    <source>
        <dbReference type="Pfam" id="PF00144"/>
    </source>
</evidence>
<reference evidence="3 4" key="1">
    <citation type="submission" date="2016-12" db="EMBL/GenBank/DDBJ databases">
        <title>Trade-off between light-utilization and light-protection in marine flavobacteria.</title>
        <authorList>
            <person name="Kumagai Y."/>
            <person name="Yoshizawa S."/>
            <person name="Kogure K."/>
            <person name="Iwasaki W."/>
        </authorList>
    </citation>
    <scope>NUCLEOTIDE SEQUENCE [LARGE SCALE GENOMIC DNA]</scope>
    <source>
        <strain evidence="3 4">KCTC 22729</strain>
    </source>
</reference>
<dbReference type="Proteomes" id="UP000237608">
    <property type="component" value="Unassembled WGS sequence"/>
</dbReference>
<accession>A0A2S7WA17</accession>
<dbReference type="InterPro" id="IPR050789">
    <property type="entry name" value="Diverse_Enzym_Activities"/>
</dbReference>
<dbReference type="AlphaFoldDB" id="A0A2S7WA17"/>